<proteinExistence type="predicted"/>
<dbReference type="AlphaFoldDB" id="A0A4R8RI47"/>
<evidence type="ECO:0000256" key="1">
    <source>
        <dbReference type="SAM" id="MobiDB-lite"/>
    </source>
</evidence>
<evidence type="ECO:0000313" key="2">
    <source>
        <dbReference type="EMBL" id="TDZ53829.1"/>
    </source>
</evidence>
<gene>
    <name evidence="2" type="ORF">CTRI78_v006752</name>
</gene>
<organism evidence="2 3">
    <name type="scientific">Colletotrichum trifolii</name>
    <dbReference type="NCBI Taxonomy" id="5466"/>
    <lineage>
        <taxon>Eukaryota</taxon>
        <taxon>Fungi</taxon>
        <taxon>Dikarya</taxon>
        <taxon>Ascomycota</taxon>
        <taxon>Pezizomycotina</taxon>
        <taxon>Sordariomycetes</taxon>
        <taxon>Hypocreomycetidae</taxon>
        <taxon>Glomerellales</taxon>
        <taxon>Glomerellaceae</taxon>
        <taxon>Colletotrichum</taxon>
        <taxon>Colletotrichum orbiculare species complex</taxon>
    </lineage>
</organism>
<dbReference type="Proteomes" id="UP000295703">
    <property type="component" value="Unassembled WGS sequence"/>
</dbReference>
<reference evidence="2 3" key="1">
    <citation type="submission" date="2018-12" db="EMBL/GenBank/DDBJ databases">
        <title>Genome sequence and assembly of Colletotrichum trifolii.</title>
        <authorList>
            <person name="Gan P."/>
            <person name="Shirasu K."/>
        </authorList>
    </citation>
    <scope>NUCLEOTIDE SEQUENCE [LARGE SCALE GENOMIC DNA]</scope>
    <source>
        <strain evidence="2 3">543-2</strain>
    </source>
</reference>
<evidence type="ECO:0000313" key="3">
    <source>
        <dbReference type="Proteomes" id="UP000295703"/>
    </source>
</evidence>
<protein>
    <submittedName>
        <fullName evidence="2">Uncharacterized protein</fullName>
    </submittedName>
</protein>
<sequence length="69" mass="7729">MEPGLAAAEHYQTESLLSRNQVWSARTGQNRYPIQRLSCIRVQKNDSGATESSSKRPSDDRHAAKSEAR</sequence>
<feature type="region of interest" description="Disordered" evidence="1">
    <location>
        <begin position="43"/>
        <end position="69"/>
    </location>
</feature>
<keyword evidence="3" id="KW-1185">Reference proteome</keyword>
<accession>A0A4R8RI47</accession>
<dbReference type="EMBL" id="RYZW01000066">
    <property type="protein sequence ID" value="TDZ53829.1"/>
    <property type="molecule type" value="Genomic_DNA"/>
</dbReference>
<feature type="compositionally biased region" description="Basic and acidic residues" evidence="1">
    <location>
        <begin position="53"/>
        <end position="69"/>
    </location>
</feature>
<name>A0A4R8RI47_COLTR</name>
<comment type="caution">
    <text evidence="2">The sequence shown here is derived from an EMBL/GenBank/DDBJ whole genome shotgun (WGS) entry which is preliminary data.</text>
</comment>